<dbReference type="OrthoDB" id="7618452at2"/>
<feature type="chain" id="PRO_5007573513" evidence="1">
    <location>
        <begin position="21"/>
        <end position="216"/>
    </location>
</feature>
<evidence type="ECO:0000313" key="2">
    <source>
        <dbReference type="EMBL" id="KYG66068.1"/>
    </source>
</evidence>
<reference evidence="2 3" key="1">
    <citation type="submission" date="2016-03" db="EMBL/GenBank/DDBJ databases">
        <authorList>
            <person name="Ploux O."/>
        </authorList>
    </citation>
    <scope>NUCLEOTIDE SEQUENCE [LARGE SCALE GENOMIC DNA]</scope>
    <source>
        <strain evidence="2 3">R0</strain>
    </source>
</reference>
<organism evidence="2 3">
    <name type="scientific">Bdellovibrio bacteriovorus</name>
    <dbReference type="NCBI Taxonomy" id="959"/>
    <lineage>
        <taxon>Bacteria</taxon>
        <taxon>Pseudomonadati</taxon>
        <taxon>Bdellovibrionota</taxon>
        <taxon>Bdellovibrionia</taxon>
        <taxon>Bdellovibrionales</taxon>
        <taxon>Pseudobdellovibrionaceae</taxon>
        <taxon>Bdellovibrio</taxon>
    </lineage>
</organism>
<name>A0A150WNU3_BDEBC</name>
<evidence type="ECO:0000256" key="1">
    <source>
        <dbReference type="SAM" id="SignalP"/>
    </source>
</evidence>
<gene>
    <name evidence="2" type="ORF">AZI86_03100</name>
</gene>
<feature type="signal peptide" evidence="1">
    <location>
        <begin position="1"/>
        <end position="20"/>
    </location>
</feature>
<dbReference type="AlphaFoldDB" id="A0A150WNU3"/>
<accession>A0A150WNU3</accession>
<dbReference type="EMBL" id="LUKE01000001">
    <property type="protein sequence ID" value="KYG66068.1"/>
    <property type="molecule type" value="Genomic_DNA"/>
</dbReference>
<protein>
    <submittedName>
        <fullName evidence="2">Uncharacterized protein</fullName>
    </submittedName>
</protein>
<proteinExistence type="predicted"/>
<evidence type="ECO:0000313" key="3">
    <source>
        <dbReference type="Proteomes" id="UP000075320"/>
    </source>
</evidence>
<dbReference type="RefSeq" id="WP_061833634.1">
    <property type="nucleotide sequence ID" value="NZ_LUKE01000001.1"/>
</dbReference>
<comment type="caution">
    <text evidence="2">The sequence shown here is derived from an EMBL/GenBank/DDBJ whole genome shotgun (WGS) entry which is preliminary data.</text>
</comment>
<keyword evidence="1" id="KW-0732">Signal</keyword>
<dbReference type="Proteomes" id="UP000075320">
    <property type="component" value="Unassembled WGS sequence"/>
</dbReference>
<sequence>MSFKSSMLTLGFLFSITAQAAYDDSWYQDDFWSGEYGNGIAVYKENVSVPARPVMDRDIPASISCQLPFKAVFHPWNEARVVQYRTASKIIPLHAKEDFDYDTDNGIIFAKKGDLLEYLIYYSEGMFALRFKGVEYVVAQDILEKTDYDPSMYVPQEEWFKTTCVNGGEVWIFLSDLNSVDQNGDVVYFPGMGSWWPGYVEYGKVEDLTDEDLKGI</sequence>
<keyword evidence="3" id="KW-1185">Reference proteome</keyword>